<dbReference type="GO" id="GO:0098797">
    <property type="term" value="C:plasma membrane protein complex"/>
    <property type="evidence" value="ECO:0007669"/>
    <property type="project" value="TreeGrafter"/>
</dbReference>
<dbReference type="PANTHER" id="PTHR30489:SF0">
    <property type="entry name" value="LIPOPROTEIN-RELEASING SYSTEM TRANSMEMBRANE PROTEIN LOLE"/>
    <property type="match status" value="1"/>
</dbReference>
<feature type="domain" description="ABC3 transporter permease C-terminal" evidence="8">
    <location>
        <begin position="276"/>
        <end position="396"/>
    </location>
</feature>
<keyword evidence="3" id="KW-1003">Cell membrane</keyword>
<protein>
    <submittedName>
        <fullName evidence="9">ABC transporter permease</fullName>
    </submittedName>
</protein>
<dbReference type="PANTHER" id="PTHR30489">
    <property type="entry name" value="LIPOPROTEIN-RELEASING SYSTEM TRANSMEMBRANE PROTEIN LOLE"/>
    <property type="match status" value="1"/>
</dbReference>
<keyword evidence="6 7" id="KW-0472">Membrane</keyword>
<feature type="transmembrane region" description="Helical" evidence="7">
    <location>
        <begin position="272"/>
        <end position="297"/>
    </location>
</feature>
<gene>
    <name evidence="9" type="ORF">ENJ98_04565</name>
</gene>
<feature type="transmembrane region" description="Helical" evidence="7">
    <location>
        <begin position="21"/>
        <end position="44"/>
    </location>
</feature>
<evidence type="ECO:0000256" key="1">
    <source>
        <dbReference type="ARBA" id="ARBA00004651"/>
    </source>
</evidence>
<evidence type="ECO:0000256" key="6">
    <source>
        <dbReference type="ARBA" id="ARBA00023136"/>
    </source>
</evidence>
<comment type="similarity">
    <text evidence="2">Belongs to the ABC-4 integral membrane protein family. LolC/E subfamily.</text>
</comment>
<reference evidence="9" key="1">
    <citation type="journal article" date="2020" name="mSystems">
        <title>Genome- and Community-Level Interaction Insights into Carbon Utilization and Element Cycling Functions of Hydrothermarchaeota in Hydrothermal Sediment.</title>
        <authorList>
            <person name="Zhou Z."/>
            <person name="Liu Y."/>
            <person name="Xu W."/>
            <person name="Pan J."/>
            <person name="Luo Z.H."/>
            <person name="Li M."/>
        </authorList>
    </citation>
    <scope>NUCLEOTIDE SEQUENCE [LARGE SCALE GENOMIC DNA]</scope>
    <source>
        <strain evidence="9">HyVt-535</strain>
    </source>
</reference>
<feature type="transmembrane region" description="Helical" evidence="7">
    <location>
        <begin position="369"/>
        <end position="389"/>
    </location>
</feature>
<feature type="transmembrane region" description="Helical" evidence="7">
    <location>
        <begin position="318"/>
        <end position="340"/>
    </location>
</feature>
<keyword evidence="5 7" id="KW-1133">Transmembrane helix</keyword>
<dbReference type="InterPro" id="IPR051447">
    <property type="entry name" value="Lipoprotein-release_system"/>
</dbReference>
<dbReference type="AlphaFoldDB" id="A0A7C5J0K1"/>
<dbReference type="GO" id="GO:0044874">
    <property type="term" value="P:lipoprotein localization to outer membrane"/>
    <property type="evidence" value="ECO:0007669"/>
    <property type="project" value="TreeGrafter"/>
</dbReference>
<comment type="caution">
    <text evidence="9">The sequence shown here is derived from an EMBL/GenBank/DDBJ whole genome shotgun (WGS) entry which is preliminary data.</text>
</comment>
<dbReference type="EMBL" id="DROM01000279">
    <property type="protein sequence ID" value="HHH13488.1"/>
    <property type="molecule type" value="Genomic_DNA"/>
</dbReference>
<accession>A0A7C5J0K1</accession>
<sequence>MRFRHWRQALGLATRDYFHEWQISVCFVLALAAVLGPMMVLFGLKFGIVGTMIDELRENPAKREIRPVGSGHYDRAWIEALAKRRDVAFVVPRVRSIAATLEVGSDRASRILTLEVIPSAKGDPLLPPGTAAPRGLREVVLSASAARKLQVAVGDGLEGSLVRRFQGRKERVQLPLTVVGVAPARSFGRDALFASVQLSEALEDFRDGHAVPALGWRGTPVGERRYTGFRLYARSIYDVAGLEAGFEKSGIEVRTQASDIETVQRMDRTLSAIYWSIALIGLAGFSLSLGASLWANVDRKRRDLSVLRLVGFRTGDIVWFPLVQSLYTAVLGWALAVAIYRAAAWGINLMLAPQLDAAQEVCRLLPEHYLVALGLTVGASVLAAVLAGLRAARVEPSEGLREV</sequence>
<evidence type="ECO:0000259" key="8">
    <source>
        <dbReference type="Pfam" id="PF02687"/>
    </source>
</evidence>
<proteinExistence type="inferred from homology"/>
<dbReference type="Proteomes" id="UP000886100">
    <property type="component" value="Unassembled WGS sequence"/>
</dbReference>
<evidence type="ECO:0000256" key="2">
    <source>
        <dbReference type="ARBA" id="ARBA00005236"/>
    </source>
</evidence>
<evidence type="ECO:0000256" key="5">
    <source>
        <dbReference type="ARBA" id="ARBA00022989"/>
    </source>
</evidence>
<evidence type="ECO:0000256" key="7">
    <source>
        <dbReference type="SAM" id="Phobius"/>
    </source>
</evidence>
<keyword evidence="4 7" id="KW-0812">Transmembrane</keyword>
<dbReference type="Pfam" id="PF02687">
    <property type="entry name" value="FtsX"/>
    <property type="match status" value="1"/>
</dbReference>
<organism evidence="9">
    <name type="scientific">Thiolapillus brandeum</name>
    <dbReference type="NCBI Taxonomy" id="1076588"/>
    <lineage>
        <taxon>Bacteria</taxon>
        <taxon>Pseudomonadati</taxon>
        <taxon>Pseudomonadota</taxon>
        <taxon>Gammaproteobacteria</taxon>
        <taxon>Chromatiales</taxon>
        <taxon>Sedimenticolaceae</taxon>
        <taxon>Thiolapillus</taxon>
    </lineage>
</organism>
<name>A0A7C5J0K1_9GAMM</name>
<evidence type="ECO:0000256" key="4">
    <source>
        <dbReference type="ARBA" id="ARBA00022692"/>
    </source>
</evidence>
<evidence type="ECO:0000313" key="9">
    <source>
        <dbReference type="EMBL" id="HHH13488.1"/>
    </source>
</evidence>
<comment type="subcellular location">
    <subcellularLocation>
        <location evidence="1">Cell membrane</location>
        <topology evidence="1">Multi-pass membrane protein</topology>
    </subcellularLocation>
</comment>
<evidence type="ECO:0000256" key="3">
    <source>
        <dbReference type="ARBA" id="ARBA00022475"/>
    </source>
</evidence>
<dbReference type="InterPro" id="IPR003838">
    <property type="entry name" value="ABC3_permease_C"/>
</dbReference>